<evidence type="ECO:0000313" key="1">
    <source>
        <dbReference type="EMBL" id="ETV67710.1"/>
    </source>
</evidence>
<organism evidence="1">
    <name type="scientific">Aphanomyces astaci</name>
    <name type="common">Crayfish plague agent</name>
    <dbReference type="NCBI Taxonomy" id="112090"/>
    <lineage>
        <taxon>Eukaryota</taxon>
        <taxon>Sar</taxon>
        <taxon>Stramenopiles</taxon>
        <taxon>Oomycota</taxon>
        <taxon>Saprolegniomycetes</taxon>
        <taxon>Saprolegniales</taxon>
        <taxon>Verrucalvaceae</taxon>
        <taxon>Aphanomyces</taxon>
    </lineage>
</organism>
<gene>
    <name evidence="1" type="ORF">H257_16175</name>
</gene>
<dbReference type="AlphaFoldDB" id="W4FJQ0"/>
<dbReference type="RefSeq" id="XP_009842831.1">
    <property type="nucleotide sequence ID" value="XM_009844529.1"/>
</dbReference>
<dbReference type="GeneID" id="20818171"/>
<name>W4FJQ0_APHAT</name>
<proteinExistence type="predicted"/>
<dbReference type="OrthoDB" id="124324at2759"/>
<dbReference type="VEuPathDB" id="FungiDB:H257_16175"/>
<dbReference type="EMBL" id="KI913194">
    <property type="protein sequence ID" value="ETV67710.1"/>
    <property type="molecule type" value="Genomic_DNA"/>
</dbReference>
<reference evidence="1" key="1">
    <citation type="submission" date="2013-12" db="EMBL/GenBank/DDBJ databases">
        <title>The Genome Sequence of Aphanomyces astaci APO3.</title>
        <authorList>
            <consortium name="The Broad Institute Genomics Platform"/>
            <person name="Russ C."/>
            <person name="Tyler B."/>
            <person name="van West P."/>
            <person name="Dieguez-Uribeondo J."/>
            <person name="Young S.K."/>
            <person name="Zeng Q."/>
            <person name="Gargeya S."/>
            <person name="Fitzgerald M."/>
            <person name="Abouelleil A."/>
            <person name="Alvarado L."/>
            <person name="Chapman S.B."/>
            <person name="Gainer-Dewar J."/>
            <person name="Goldberg J."/>
            <person name="Griggs A."/>
            <person name="Gujja S."/>
            <person name="Hansen M."/>
            <person name="Howarth C."/>
            <person name="Imamovic A."/>
            <person name="Ireland A."/>
            <person name="Larimer J."/>
            <person name="McCowan C."/>
            <person name="Murphy C."/>
            <person name="Pearson M."/>
            <person name="Poon T.W."/>
            <person name="Priest M."/>
            <person name="Roberts A."/>
            <person name="Saif S."/>
            <person name="Shea T."/>
            <person name="Sykes S."/>
            <person name="Wortman J."/>
            <person name="Nusbaum C."/>
            <person name="Birren B."/>
        </authorList>
    </citation>
    <scope>NUCLEOTIDE SEQUENCE [LARGE SCALE GENOMIC DNA]</scope>
    <source>
        <strain evidence="1">APO3</strain>
    </source>
</reference>
<protein>
    <submittedName>
        <fullName evidence="1">Uncharacterized protein</fullName>
    </submittedName>
</protein>
<accession>W4FJQ0</accession>
<sequence length="84" mass="9168">MIGFGAETTPESTATPSIPKFSSLLTSLKHCGSWDIVAAVFKEKSATFSKGVTGFLQCVHPFMKHKYIDNVASKQTMELLRSSL</sequence>